<proteinExistence type="predicted"/>
<organism evidence="2">
    <name type="scientific">viral metagenome</name>
    <dbReference type="NCBI Taxonomy" id="1070528"/>
    <lineage>
        <taxon>unclassified sequences</taxon>
        <taxon>metagenomes</taxon>
        <taxon>organismal metagenomes</taxon>
    </lineage>
</organism>
<dbReference type="Pfam" id="PF07087">
    <property type="entry name" value="DUF1353"/>
    <property type="match status" value="1"/>
</dbReference>
<dbReference type="InterPro" id="IPR010767">
    <property type="entry name" value="Phage_CGC-2007_Cje0229"/>
</dbReference>
<evidence type="ECO:0008006" key="3">
    <source>
        <dbReference type="Google" id="ProtNLM"/>
    </source>
</evidence>
<reference evidence="2" key="1">
    <citation type="submission" date="2020-03" db="EMBL/GenBank/DDBJ databases">
        <title>The deep terrestrial virosphere.</title>
        <authorList>
            <person name="Holmfeldt K."/>
            <person name="Nilsson E."/>
            <person name="Simone D."/>
            <person name="Lopez-Fernandez M."/>
            <person name="Wu X."/>
            <person name="de Brujin I."/>
            <person name="Lundin D."/>
            <person name="Andersson A."/>
            <person name="Bertilsson S."/>
            <person name="Dopson M."/>
        </authorList>
    </citation>
    <scope>NUCLEOTIDE SEQUENCE</scope>
    <source>
        <strain evidence="1">MM415A05665</strain>
        <strain evidence="2">TM448B02925</strain>
    </source>
</reference>
<evidence type="ECO:0000313" key="2">
    <source>
        <dbReference type="EMBL" id="QJI02117.1"/>
    </source>
</evidence>
<dbReference type="EMBL" id="MT144975">
    <property type="protein sequence ID" value="QJI02117.1"/>
    <property type="molecule type" value="Genomic_DNA"/>
</dbReference>
<evidence type="ECO:0000313" key="1">
    <source>
        <dbReference type="EMBL" id="QJA68823.1"/>
    </source>
</evidence>
<sequence>MSAFTDPLRIEQCPHDRRLWRPSDWHYYHVGSEDSDEVISVPPGRCVDLESKPWWSWSVVGHPLGPYAASGLFHDELYFNPANGVGEPRSRRRCDQIYLEMNIVLGCPWWKRTLKYSAVRIGGGGGWNRYREAQRAREIVAKIHEKYKDGA</sequence>
<accession>A0A6M3XW73</accession>
<gene>
    <name evidence="1" type="ORF">MM415A05665_0009</name>
    <name evidence="2" type="ORF">TM448B02925_0014</name>
</gene>
<dbReference type="AlphaFoldDB" id="A0A6M3XW73"/>
<name>A0A6M3XW73_9ZZZZ</name>
<protein>
    <recommendedName>
        <fullName evidence="3">DUF1353 domain-containing protein</fullName>
    </recommendedName>
</protein>
<dbReference type="EMBL" id="MT141652">
    <property type="protein sequence ID" value="QJA68823.1"/>
    <property type="molecule type" value="Genomic_DNA"/>
</dbReference>